<accession>A0A7M7NQG9</accession>
<dbReference type="Proteomes" id="UP000007110">
    <property type="component" value="Unassembled WGS sequence"/>
</dbReference>
<dbReference type="OrthoDB" id="10079102at2759"/>
<evidence type="ECO:0000313" key="2">
    <source>
        <dbReference type="EnsemblMetazoa" id="XP_030839632"/>
    </source>
</evidence>
<dbReference type="OMA" id="RDIRWYP"/>
<keyword evidence="3" id="KW-1185">Reference proteome</keyword>
<organism evidence="2 3">
    <name type="scientific">Strongylocentrotus purpuratus</name>
    <name type="common">Purple sea urchin</name>
    <dbReference type="NCBI Taxonomy" id="7668"/>
    <lineage>
        <taxon>Eukaryota</taxon>
        <taxon>Metazoa</taxon>
        <taxon>Echinodermata</taxon>
        <taxon>Eleutherozoa</taxon>
        <taxon>Echinozoa</taxon>
        <taxon>Echinoidea</taxon>
        <taxon>Euechinoidea</taxon>
        <taxon>Echinacea</taxon>
        <taxon>Camarodonta</taxon>
        <taxon>Echinidea</taxon>
        <taxon>Strongylocentrotidae</taxon>
        <taxon>Strongylocentrotus</taxon>
    </lineage>
</organism>
<reference evidence="3" key="1">
    <citation type="submission" date="2015-02" db="EMBL/GenBank/DDBJ databases">
        <title>Genome sequencing for Strongylocentrotus purpuratus.</title>
        <authorList>
            <person name="Murali S."/>
            <person name="Liu Y."/>
            <person name="Vee V."/>
            <person name="English A."/>
            <person name="Wang M."/>
            <person name="Skinner E."/>
            <person name="Han Y."/>
            <person name="Muzny D.M."/>
            <person name="Worley K.C."/>
            <person name="Gibbs R.A."/>
        </authorList>
    </citation>
    <scope>NUCLEOTIDE SEQUENCE</scope>
</reference>
<dbReference type="EnsemblMetazoa" id="XM_030981883">
    <property type="protein sequence ID" value="XP_030837743"/>
    <property type="gene ID" value="LOC105446985"/>
</dbReference>
<dbReference type="AlphaFoldDB" id="A0A7M7NQG9"/>
<feature type="region of interest" description="Disordered" evidence="1">
    <location>
        <begin position="154"/>
        <end position="182"/>
    </location>
</feature>
<dbReference type="EnsemblMetazoa" id="XM_030983772">
    <property type="protein sequence ID" value="XP_030839632"/>
    <property type="gene ID" value="LOC115923320"/>
</dbReference>
<dbReference type="KEGG" id="spu:105446985"/>
<evidence type="ECO:0000256" key="1">
    <source>
        <dbReference type="SAM" id="MobiDB-lite"/>
    </source>
</evidence>
<dbReference type="RefSeq" id="XP_030837743.1">
    <property type="nucleotide sequence ID" value="XM_030981883.1"/>
</dbReference>
<feature type="region of interest" description="Disordered" evidence="1">
    <location>
        <begin position="87"/>
        <end position="123"/>
    </location>
</feature>
<protein>
    <submittedName>
        <fullName evidence="2">Uncharacterized protein</fullName>
    </submittedName>
</protein>
<dbReference type="RefSeq" id="XP_030839632.1">
    <property type="nucleotide sequence ID" value="XM_030983772.1"/>
</dbReference>
<dbReference type="InParanoid" id="A0A7M7NQG9"/>
<evidence type="ECO:0000313" key="3">
    <source>
        <dbReference type="Proteomes" id="UP000007110"/>
    </source>
</evidence>
<proteinExistence type="predicted"/>
<dbReference type="GeneID" id="105446985"/>
<dbReference type="KEGG" id="spu:115923320"/>
<dbReference type="GeneID" id="115923320"/>
<reference evidence="2" key="2">
    <citation type="submission" date="2021-01" db="UniProtKB">
        <authorList>
            <consortium name="EnsemblMetazoa"/>
        </authorList>
    </citation>
    <scope>IDENTIFICATION</scope>
</reference>
<sequence>MAAITNIQYPSAQFSTQILGSYSNFLFGGAGGDREQAQKKTLRLTLPTIEYGDTYNRYSLNASEFHGTPRKMYNQHVNSLCSENIQAPLGNQDPPKTAETLGKTSENVPTSLPPCNLATSPTKGSTAHMIYKQYRQLFTSRGGAENSEDRYVHSTKNSRKLPDFPGVRASPAPMCDRREEQVKRKSAKMTRCDVRWYPNTAETITQNWDRTFTYSDTDVTFRERVTGSPSKVLSTVIQLPTIFSDKTTSRDKYIVKWLHSVPDNNPYSHSRCNSRMDRKLATPMSLKSVDSYFIDTSMHAKPSAYSP</sequence>
<name>A0A7M7NQG9_STRPU</name>